<dbReference type="GeneID" id="98162178"/>
<sequence>MFIPYHSPSEDRRKWRRVITSFTAEKAAQKRPVKTPEVSLGSFVEWTDTEHNNAERISHSLARNGRLRTKRPAARQKVYRMTSMGRRLPEPLGCWALSYYFDVICPHDSRVFGHGPSSAKSYVSALLDWSSRNAITRHGLVAFALCTLIPGDRAGEIYAATIFYRKRLLDDVHRMLATDTVDDVLVHALSLLIPIDDYLGWENYSRTHVPGFRAVIQARGGFDQVGQSVPAMRDAVVASSLLAQNLLVCHEDTLPRDQFAHSSRSSAAFPERYTHSDHPRGFVELIQGGYLSSTMIEILQGFSAWHDTYLQHNPRETPTWLSPTTTLSNLTHLEKCILVSLRCLADDMSAMALHPASQMHRQTEKRAEMLLNLAYSGRDSWKSNCAVTDCLIWLSFVICAPVDHGIAADGMQKEVFRALLVPAVLERGSAAWGAVQRVLRSFFYDERRAHVWEATWEKFLAPYRDPHT</sequence>
<evidence type="ECO:0000313" key="2">
    <source>
        <dbReference type="Proteomes" id="UP001610444"/>
    </source>
</evidence>
<protein>
    <recommendedName>
        <fullName evidence="3">Fungal-specific transcription factor domain-containing protein</fullName>
    </recommendedName>
</protein>
<evidence type="ECO:0000313" key="1">
    <source>
        <dbReference type="EMBL" id="KAL2840354.1"/>
    </source>
</evidence>
<dbReference type="Proteomes" id="UP001610444">
    <property type="component" value="Unassembled WGS sequence"/>
</dbReference>
<dbReference type="RefSeq" id="XP_070894005.1">
    <property type="nucleotide sequence ID" value="XM_071047014.1"/>
</dbReference>
<comment type="caution">
    <text evidence="1">The sequence shown here is derived from an EMBL/GenBank/DDBJ whole genome shotgun (WGS) entry which is preliminary data.</text>
</comment>
<name>A0ABR4JJW8_9EURO</name>
<proteinExistence type="predicted"/>
<organism evidence="1 2">
    <name type="scientific">Aspergillus pseudodeflectus</name>
    <dbReference type="NCBI Taxonomy" id="176178"/>
    <lineage>
        <taxon>Eukaryota</taxon>
        <taxon>Fungi</taxon>
        <taxon>Dikarya</taxon>
        <taxon>Ascomycota</taxon>
        <taxon>Pezizomycotina</taxon>
        <taxon>Eurotiomycetes</taxon>
        <taxon>Eurotiomycetidae</taxon>
        <taxon>Eurotiales</taxon>
        <taxon>Aspergillaceae</taxon>
        <taxon>Aspergillus</taxon>
        <taxon>Aspergillus subgen. Nidulantes</taxon>
    </lineage>
</organism>
<reference evidence="1 2" key="1">
    <citation type="submission" date="2024-07" db="EMBL/GenBank/DDBJ databases">
        <title>Section-level genome sequencing and comparative genomics of Aspergillus sections Usti and Cavernicolus.</title>
        <authorList>
            <consortium name="Lawrence Berkeley National Laboratory"/>
            <person name="Nybo J.L."/>
            <person name="Vesth T.C."/>
            <person name="Theobald S."/>
            <person name="Frisvad J.C."/>
            <person name="Larsen T.O."/>
            <person name="Kjaerboelling I."/>
            <person name="Rothschild-Mancinelli K."/>
            <person name="Lyhne E.K."/>
            <person name="Kogle M.E."/>
            <person name="Barry K."/>
            <person name="Clum A."/>
            <person name="Na H."/>
            <person name="Ledsgaard L."/>
            <person name="Lin J."/>
            <person name="Lipzen A."/>
            <person name="Kuo A."/>
            <person name="Riley R."/>
            <person name="Mondo S."/>
            <person name="LaButti K."/>
            <person name="Haridas S."/>
            <person name="Pangalinan J."/>
            <person name="Salamov A.A."/>
            <person name="Simmons B.A."/>
            <person name="Magnuson J.K."/>
            <person name="Chen J."/>
            <person name="Drula E."/>
            <person name="Henrissat B."/>
            <person name="Wiebenga A."/>
            <person name="Lubbers R.J."/>
            <person name="Gomes A.C."/>
            <person name="Macurrencykelacurrency M.R."/>
            <person name="Stajich J."/>
            <person name="Grigoriev I.V."/>
            <person name="Mortensen U.H."/>
            <person name="De vries R.P."/>
            <person name="Baker S.E."/>
            <person name="Andersen M.R."/>
        </authorList>
    </citation>
    <scope>NUCLEOTIDE SEQUENCE [LARGE SCALE GENOMIC DNA]</scope>
    <source>
        <strain evidence="1 2">CBS 756.74</strain>
    </source>
</reference>
<dbReference type="EMBL" id="JBFXLR010000066">
    <property type="protein sequence ID" value="KAL2840354.1"/>
    <property type="molecule type" value="Genomic_DNA"/>
</dbReference>
<accession>A0ABR4JJW8</accession>
<keyword evidence="2" id="KW-1185">Reference proteome</keyword>
<gene>
    <name evidence="1" type="ORF">BJX68DRAFT_271701</name>
</gene>
<evidence type="ECO:0008006" key="3">
    <source>
        <dbReference type="Google" id="ProtNLM"/>
    </source>
</evidence>